<dbReference type="HOGENOM" id="CLU_1488875_0_0_1"/>
<sequence>MEILRTPLASGWVRWSSGEVSFWGKASGLARERRRWTKTALHLRPFPWCVAFRHRSTGFEPAMYGLDSRSGQRDVDDQVATPRAKVMKAIVYFLGKKSLGSFKLRSTRVCIQTTEYGVQGVPCKSSMIVIFTEATAGRVGKEKKEKEGKFDRPQSVQILIHNDGMYELASLASSIRAWTFA</sequence>
<name>E9CX88_COCPS</name>
<reference evidence="2" key="1">
    <citation type="journal article" date="2010" name="Genome Res.">
        <title>Population genomic sequencing of Coccidioides fungi reveals recent hybridization and transposon control.</title>
        <authorList>
            <person name="Neafsey D.E."/>
            <person name="Barker B.M."/>
            <person name="Sharpton T.J."/>
            <person name="Stajich J.E."/>
            <person name="Park D.J."/>
            <person name="Whiston E."/>
            <person name="Hung C.-Y."/>
            <person name="McMahan C."/>
            <person name="White J."/>
            <person name="Sykes S."/>
            <person name="Heiman D."/>
            <person name="Young S."/>
            <person name="Zeng Q."/>
            <person name="Abouelleil A."/>
            <person name="Aftuck L."/>
            <person name="Bessette D."/>
            <person name="Brown A."/>
            <person name="FitzGerald M."/>
            <person name="Lui A."/>
            <person name="Macdonald J.P."/>
            <person name="Priest M."/>
            <person name="Orbach M.J."/>
            <person name="Galgiani J.N."/>
            <person name="Kirkland T.N."/>
            <person name="Cole G.T."/>
            <person name="Birren B.W."/>
            <person name="Henn M.R."/>
            <person name="Taylor J.W."/>
            <person name="Rounsley S.D."/>
        </authorList>
    </citation>
    <scope>NUCLEOTIDE SEQUENCE [LARGE SCALE GENOMIC DNA]</scope>
    <source>
        <strain evidence="2">RMSCC 757 / Silveira</strain>
    </source>
</reference>
<proteinExistence type="predicted"/>
<evidence type="ECO:0000313" key="2">
    <source>
        <dbReference type="Proteomes" id="UP000002497"/>
    </source>
</evidence>
<dbReference type="AlphaFoldDB" id="E9CX88"/>
<dbReference type="EMBL" id="GL636487">
    <property type="protein sequence ID" value="EFW21914.1"/>
    <property type="molecule type" value="Genomic_DNA"/>
</dbReference>
<keyword evidence="2" id="KW-1185">Reference proteome</keyword>
<dbReference type="Proteomes" id="UP000002497">
    <property type="component" value="Unassembled WGS sequence"/>
</dbReference>
<evidence type="ECO:0000313" key="1">
    <source>
        <dbReference type="EMBL" id="EFW21914.1"/>
    </source>
</evidence>
<gene>
    <name evidence="1" type="ORF">CPSG_02071</name>
</gene>
<reference evidence="2" key="2">
    <citation type="submission" date="2010-03" db="EMBL/GenBank/DDBJ databases">
        <title>The genome sequence of Coccidioides posadasii strain Silveira.</title>
        <authorList>
            <consortium name="The Broad Institute Genome Sequencing Center for Infectious Disease"/>
            <person name="Neafsey D."/>
            <person name="Orbach M."/>
            <person name="Henn M.R."/>
            <person name="Cole G.T."/>
            <person name="Galgiani J."/>
            <person name="Gardner M.J."/>
            <person name="Kirkland T.N."/>
            <person name="Taylor J.W."/>
            <person name="Young S.K."/>
            <person name="Zeng Q."/>
            <person name="Koehrsen M."/>
            <person name="Alvarado L."/>
            <person name="Berlin A."/>
            <person name="Borenstein D."/>
            <person name="Chapman S.B."/>
            <person name="Chen Z."/>
            <person name="Engels R."/>
            <person name="Freedman E."/>
            <person name="Gellesch M."/>
            <person name="Goldberg J."/>
            <person name="Griggs A."/>
            <person name="Gujja S."/>
            <person name="Heilman E."/>
            <person name="Heiman D."/>
            <person name="Howarth C."/>
            <person name="Jen D."/>
            <person name="Larson L."/>
            <person name="Mehta T."/>
            <person name="Neiman D."/>
            <person name="Park D."/>
            <person name="Pearson M."/>
            <person name="Richards J."/>
            <person name="Roberts A."/>
            <person name="Saif S."/>
            <person name="Shea T."/>
            <person name="Shenoy N."/>
            <person name="Sisk P."/>
            <person name="Stolte C."/>
            <person name="Sykes S."/>
            <person name="Walk T."/>
            <person name="White J."/>
            <person name="Yandava C."/>
            <person name="Haas B."/>
            <person name="Nusbaum C."/>
            <person name="Birren B."/>
        </authorList>
    </citation>
    <scope>NUCLEOTIDE SEQUENCE [LARGE SCALE GENOMIC DNA]</scope>
    <source>
        <strain evidence="2">RMSCC 757 / Silveira</strain>
    </source>
</reference>
<dbReference type="VEuPathDB" id="FungiDB:CPSG_02071"/>
<organism evidence="2">
    <name type="scientific">Coccidioides posadasii (strain RMSCC 757 / Silveira)</name>
    <name type="common">Valley fever fungus</name>
    <dbReference type="NCBI Taxonomy" id="443226"/>
    <lineage>
        <taxon>Eukaryota</taxon>
        <taxon>Fungi</taxon>
        <taxon>Dikarya</taxon>
        <taxon>Ascomycota</taxon>
        <taxon>Pezizomycotina</taxon>
        <taxon>Eurotiomycetes</taxon>
        <taxon>Eurotiomycetidae</taxon>
        <taxon>Onygenales</taxon>
        <taxon>Onygenaceae</taxon>
        <taxon>Coccidioides</taxon>
    </lineage>
</organism>
<protein>
    <submittedName>
        <fullName evidence="1">Predicted protein</fullName>
    </submittedName>
</protein>
<accession>E9CX88</accession>